<dbReference type="Proteomes" id="UP000028990">
    <property type="component" value="Unassembled WGS sequence"/>
</dbReference>
<sequence length="101" mass="11238">MLSEEHLQIKGTTPTDNGLSAHTSYGTVDSEIVLLVNITYAVSSEDRKDHTDGSKDFVSENSNKRALYWTNLQKMEKHLHAVPIADTVKFHCPAVGNPTQR</sequence>
<evidence type="ECO:0000313" key="2">
    <source>
        <dbReference type="EMBL" id="KFO29588.1"/>
    </source>
</evidence>
<proteinExistence type="predicted"/>
<evidence type="ECO:0000256" key="1">
    <source>
        <dbReference type="SAM" id="MobiDB-lite"/>
    </source>
</evidence>
<protein>
    <submittedName>
        <fullName evidence="2">Fibroblast growth factor receptor 2</fullName>
    </submittedName>
</protein>
<keyword evidence="2" id="KW-0675">Receptor</keyword>
<gene>
    <name evidence="2" type="ORF">H920_09017</name>
</gene>
<evidence type="ECO:0000313" key="3">
    <source>
        <dbReference type="Proteomes" id="UP000028990"/>
    </source>
</evidence>
<organism evidence="2 3">
    <name type="scientific">Fukomys damarensis</name>
    <name type="common">Damaraland mole rat</name>
    <name type="synonym">Cryptomys damarensis</name>
    <dbReference type="NCBI Taxonomy" id="885580"/>
    <lineage>
        <taxon>Eukaryota</taxon>
        <taxon>Metazoa</taxon>
        <taxon>Chordata</taxon>
        <taxon>Craniata</taxon>
        <taxon>Vertebrata</taxon>
        <taxon>Euteleostomi</taxon>
        <taxon>Mammalia</taxon>
        <taxon>Eutheria</taxon>
        <taxon>Euarchontoglires</taxon>
        <taxon>Glires</taxon>
        <taxon>Rodentia</taxon>
        <taxon>Hystricomorpha</taxon>
        <taxon>Bathyergidae</taxon>
        <taxon>Fukomys</taxon>
    </lineage>
</organism>
<feature type="compositionally biased region" description="Polar residues" evidence="1">
    <location>
        <begin position="10"/>
        <end position="22"/>
    </location>
</feature>
<accession>A0A091DGF5</accession>
<dbReference type="AlphaFoldDB" id="A0A091DGF5"/>
<name>A0A091DGF5_FUKDA</name>
<keyword evidence="3" id="KW-1185">Reference proteome</keyword>
<dbReference type="EMBL" id="KN122584">
    <property type="protein sequence ID" value="KFO29588.1"/>
    <property type="molecule type" value="Genomic_DNA"/>
</dbReference>
<feature type="region of interest" description="Disordered" evidence="1">
    <location>
        <begin position="1"/>
        <end position="22"/>
    </location>
</feature>
<reference evidence="2 3" key="1">
    <citation type="submission" date="2013-11" db="EMBL/GenBank/DDBJ databases">
        <title>The Damaraland mole rat (Fukomys damarensis) genome and evolution of African mole rats.</title>
        <authorList>
            <person name="Gladyshev V.N."/>
            <person name="Fang X."/>
        </authorList>
    </citation>
    <scope>NUCLEOTIDE SEQUENCE [LARGE SCALE GENOMIC DNA]</scope>
    <source>
        <tissue evidence="2">Liver</tissue>
    </source>
</reference>